<dbReference type="HOGENOM" id="CLU_2448231_0_0_4"/>
<dbReference type="STRING" id="76114.ebA1322"/>
<protein>
    <submittedName>
        <fullName evidence="1">Uncharacterized protein</fullName>
    </submittedName>
</protein>
<accession>Q5P771</accession>
<organism evidence="1 2">
    <name type="scientific">Aromatoleum aromaticum (strain DSM 19018 / LMG 30748 / EbN1)</name>
    <name type="common">Azoarcus sp. (strain EbN1)</name>
    <dbReference type="NCBI Taxonomy" id="76114"/>
    <lineage>
        <taxon>Bacteria</taxon>
        <taxon>Pseudomonadati</taxon>
        <taxon>Pseudomonadota</taxon>
        <taxon>Betaproteobacteria</taxon>
        <taxon>Rhodocyclales</taxon>
        <taxon>Rhodocyclaceae</taxon>
        <taxon>Aromatoleum</taxon>
    </lineage>
</organism>
<gene>
    <name evidence="1" type="ORF">ebA1322</name>
</gene>
<name>Q5P771_AROAE</name>
<dbReference type="Proteomes" id="UP000006552">
    <property type="component" value="Chromosome"/>
</dbReference>
<dbReference type="AlphaFoldDB" id="Q5P771"/>
<dbReference type="KEGG" id="eba:ebA1322"/>
<reference evidence="1 2" key="1">
    <citation type="journal article" date="2005" name="Arch. Microbiol.">
        <title>The genome sequence of an anaerobic aromatic-degrading denitrifying bacterium, strain EbN1.</title>
        <authorList>
            <person name="Rabus R."/>
            <person name="Kube M."/>
            <person name="Heider J."/>
            <person name="Beck A."/>
            <person name="Heitmann K."/>
            <person name="Widdel F."/>
            <person name="Reinhardt R."/>
        </authorList>
    </citation>
    <scope>NUCLEOTIDE SEQUENCE [LARGE SCALE GENOMIC DNA]</scope>
    <source>
        <strain evidence="1 2">EbN1</strain>
    </source>
</reference>
<sequence>MLQLQHHGNFHTCLPLKNPSRTARNNTGKPCLAGLFPSGSDSIGGYSLSIVQRTKKTLDKGLVVPIIQTMLRRTKQTERVAEQIIETPP</sequence>
<evidence type="ECO:0000313" key="2">
    <source>
        <dbReference type="Proteomes" id="UP000006552"/>
    </source>
</evidence>
<dbReference type="EMBL" id="CR555306">
    <property type="protein sequence ID" value="CAI06840.1"/>
    <property type="molecule type" value="Genomic_DNA"/>
</dbReference>
<proteinExistence type="predicted"/>
<keyword evidence="2" id="KW-1185">Reference proteome</keyword>
<evidence type="ECO:0000313" key="1">
    <source>
        <dbReference type="EMBL" id="CAI06840.1"/>
    </source>
</evidence>